<dbReference type="AlphaFoldDB" id="A0A090V927"/>
<dbReference type="OrthoDB" id="6420389at2"/>
<dbReference type="EMBL" id="BBMZ01000023">
    <property type="protein sequence ID" value="GAL59789.1"/>
    <property type="molecule type" value="Genomic_DNA"/>
</dbReference>
<dbReference type="InterPro" id="IPR009954">
    <property type="entry name" value="DUF1482"/>
</dbReference>
<comment type="caution">
    <text evidence="1">The sequence shown here is derived from an EMBL/GenBank/DDBJ whole genome shotgun (WGS) entry which is preliminary data.</text>
</comment>
<accession>A0A090V927</accession>
<dbReference type="Proteomes" id="UP000029462">
    <property type="component" value="Unassembled WGS sequence"/>
</dbReference>
<sequence length="65" mass="7026">MNTLFALVLTVGMTNGDFQDAVLGVYENERQCEAAAVEQQVAGNCYPVERIVRADEVPAGTTVHL</sequence>
<dbReference type="RefSeq" id="WP_042394186.1">
    <property type="nucleotide sequence ID" value="NZ_BBMZ01000023.1"/>
</dbReference>
<dbReference type="Pfam" id="PF07358">
    <property type="entry name" value="DUF1482"/>
    <property type="match status" value="1"/>
</dbReference>
<gene>
    <name evidence="1" type="ORF">EV102420_23_00130</name>
</gene>
<dbReference type="STRING" id="1115515.EV102420_23_00130"/>
<dbReference type="eggNOG" id="ENOG5033BAK">
    <property type="taxonomic scope" value="Bacteria"/>
</dbReference>
<reference evidence="1 2" key="1">
    <citation type="submission" date="2014-09" db="EMBL/GenBank/DDBJ databases">
        <title>Whole genome shotgun sequence of Escherichia vulneris NBRC 102420.</title>
        <authorList>
            <person name="Yoshida Y."/>
            <person name="Hosoyama A."/>
            <person name="Tsuchikane K."/>
            <person name="Ohji S."/>
            <person name="Ichikawa N."/>
            <person name="Kimura A."/>
            <person name="Yamazoe A."/>
            <person name="Ezaki T."/>
            <person name="Fujita N."/>
        </authorList>
    </citation>
    <scope>NUCLEOTIDE SEQUENCE [LARGE SCALE GENOMIC DNA]</scope>
    <source>
        <strain evidence="1 2">NBRC 102420</strain>
    </source>
</reference>
<keyword evidence="2" id="KW-1185">Reference proteome</keyword>
<protein>
    <recommendedName>
        <fullName evidence="3">Phage protein</fullName>
    </recommendedName>
</protein>
<evidence type="ECO:0000313" key="1">
    <source>
        <dbReference type="EMBL" id="GAL59789.1"/>
    </source>
</evidence>
<evidence type="ECO:0000313" key="2">
    <source>
        <dbReference type="Proteomes" id="UP000029462"/>
    </source>
</evidence>
<organism evidence="1 2">
    <name type="scientific">Pseudescherichia vulneris NBRC 102420</name>
    <dbReference type="NCBI Taxonomy" id="1115515"/>
    <lineage>
        <taxon>Bacteria</taxon>
        <taxon>Pseudomonadati</taxon>
        <taxon>Pseudomonadota</taxon>
        <taxon>Gammaproteobacteria</taxon>
        <taxon>Enterobacterales</taxon>
        <taxon>Enterobacteriaceae</taxon>
        <taxon>Pseudescherichia</taxon>
    </lineage>
</organism>
<evidence type="ECO:0008006" key="3">
    <source>
        <dbReference type="Google" id="ProtNLM"/>
    </source>
</evidence>
<proteinExistence type="predicted"/>
<name>A0A090V927_PSEVU</name>